<dbReference type="EMBL" id="AP025314">
    <property type="protein sequence ID" value="BDD08035.1"/>
    <property type="molecule type" value="Genomic_DNA"/>
</dbReference>
<evidence type="ECO:0000313" key="2">
    <source>
        <dbReference type="EMBL" id="BDD08035.1"/>
    </source>
</evidence>
<dbReference type="SUPFAM" id="SSF55136">
    <property type="entry name" value="Probable bacterial effector-binding domain"/>
    <property type="match status" value="1"/>
</dbReference>
<dbReference type="PANTHER" id="PTHR40055:SF2">
    <property type="entry name" value="DNA GYRASE INHIBITOR"/>
    <property type="match status" value="1"/>
</dbReference>
<keyword evidence="3" id="KW-1185">Reference proteome</keyword>
<dbReference type="PANTHER" id="PTHR40055">
    <property type="entry name" value="TRANSCRIPTIONAL REGULATOR YGIV-RELATED"/>
    <property type="match status" value="1"/>
</dbReference>
<feature type="domain" description="AraC effector-binding" evidence="1">
    <location>
        <begin position="6"/>
        <end position="161"/>
    </location>
</feature>
<gene>
    <name evidence="2" type="ORF">FUAX_04670</name>
</gene>
<dbReference type="KEGG" id="fax:FUAX_04670"/>
<dbReference type="InterPro" id="IPR050908">
    <property type="entry name" value="SmbC-like"/>
</dbReference>
<accession>A0AAU9DB40</accession>
<proteinExistence type="predicted"/>
<evidence type="ECO:0000259" key="1">
    <source>
        <dbReference type="SMART" id="SM00871"/>
    </source>
</evidence>
<dbReference type="Gene3D" id="3.20.80.10">
    <property type="entry name" value="Regulatory factor, effector binding domain"/>
    <property type="match status" value="1"/>
</dbReference>
<dbReference type="InterPro" id="IPR011256">
    <property type="entry name" value="Reg_factor_effector_dom_sf"/>
</dbReference>
<dbReference type="InterPro" id="IPR029442">
    <property type="entry name" value="GyrI-like"/>
</dbReference>
<protein>
    <recommendedName>
        <fullName evidence="1">AraC effector-binding domain-containing protein</fullName>
    </recommendedName>
</protein>
<dbReference type="AlphaFoldDB" id="A0AAU9DB40"/>
<sequence>METIVKNIEVKTLPRTTLAFHGGAGAYQKDRSLYQRHRQELFAWADSKGLLAGGDFQYLILYRDSPEVARYGASEMSLCLTVPAETQTEEPIGKTTLDLGEYAVCECELSPRDFPKVWEWIFGEWLSEHGFRPIAGAPYFERYPEAPAGELFRVDFCVPVEGD</sequence>
<dbReference type="Proteomes" id="UP001348817">
    <property type="component" value="Chromosome"/>
</dbReference>
<dbReference type="Pfam" id="PF06445">
    <property type="entry name" value="GyrI-like"/>
    <property type="match status" value="1"/>
</dbReference>
<name>A0AAU9DB40_9BACT</name>
<dbReference type="SMART" id="SM00871">
    <property type="entry name" value="AraC_E_bind"/>
    <property type="match status" value="1"/>
</dbReference>
<reference evidence="2 3" key="1">
    <citation type="submission" date="2021-12" db="EMBL/GenBank/DDBJ databases">
        <title>Genome sequencing of bacteria with rrn-lacking chromosome and rrn-plasmid.</title>
        <authorList>
            <person name="Anda M."/>
            <person name="Iwasaki W."/>
        </authorList>
    </citation>
    <scope>NUCLEOTIDE SEQUENCE [LARGE SCALE GENOMIC DNA]</scope>
    <source>
        <strain evidence="2 3">DSM 100852</strain>
    </source>
</reference>
<organism evidence="2 3">
    <name type="scientific">Fulvitalea axinellae</name>
    <dbReference type="NCBI Taxonomy" id="1182444"/>
    <lineage>
        <taxon>Bacteria</taxon>
        <taxon>Pseudomonadati</taxon>
        <taxon>Bacteroidota</taxon>
        <taxon>Cytophagia</taxon>
        <taxon>Cytophagales</taxon>
        <taxon>Persicobacteraceae</taxon>
        <taxon>Fulvitalea</taxon>
    </lineage>
</organism>
<evidence type="ECO:0000313" key="3">
    <source>
        <dbReference type="Proteomes" id="UP001348817"/>
    </source>
</evidence>
<dbReference type="RefSeq" id="WP_338393323.1">
    <property type="nucleotide sequence ID" value="NZ_AP025314.1"/>
</dbReference>
<dbReference type="InterPro" id="IPR010499">
    <property type="entry name" value="AraC_E-bd"/>
</dbReference>